<keyword evidence="4" id="KW-1185">Reference proteome</keyword>
<dbReference type="RefSeq" id="XP_007910838.1">
    <property type="nucleotide sequence ID" value="XM_007912647.1"/>
</dbReference>
<keyword evidence="2" id="KW-0732">Signal</keyword>
<dbReference type="OrthoDB" id="20900at2759"/>
<dbReference type="GeneID" id="19325398"/>
<dbReference type="KEGG" id="tmn:UCRPA7_49"/>
<proteinExistence type="predicted"/>
<protein>
    <submittedName>
        <fullName evidence="3">Uncharacterized protein</fullName>
    </submittedName>
</protein>
<name>R8BYL0_PHAM7</name>
<evidence type="ECO:0000313" key="3">
    <source>
        <dbReference type="EMBL" id="EOO04437.1"/>
    </source>
</evidence>
<gene>
    <name evidence="3" type="ORF">UCRPA7_49</name>
</gene>
<feature type="compositionally biased region" description="Polar residues" evidence="1">
    <location>
        <begin position="204"/>
        <end position="216"/>
    </location>
</feature>
<feature type="signal peptide" evidence="2">
    <location>
        <begin position="1"/>
        <end position="21"/>
    </location>
</feature>
<organism evidence="3 4">
    <name type="scientific">Phaeoacremonium minimum (strain UCR-PA7)</name>
    <name type="common">Esca disease fungus</name>
    <name type="synonym">Togninia minima</name>
    <dbReference type="NCBI Taxonomy" id="1286976"/>
    <lineage>
        <taxon>Eukaryota</taxon>
        <taxon>Fungi</taxon>
        <taxon>Dikarya</taxon>
        <taxon>Ascomycota</taxon>
        <taxon>Pezizomycotina</taxon>
        <taxon>Sordariomycetes</taxon>
        <taxon>Sordariomycetidae</taxon>
        <taxon>Togniniales</taxon>
        <taxon>Togniniaceae</taxon>
        <taxon>Phaeoacremonium</taxon>
    </lineage>
</organism>
<dbReference type="EMBL" id="KB932776">
    <property type="protein sequence ID" value="EOO04437.1"/>
    <property type="molecule type" value="Genomic_DNA"/>
</dbReference>
<dbReference type="Proteomes" id="UP000014074">
    <property type="component" value="Unassembled WGS sequence"/>
</dbReference>
<evidence type="ECO:0000313" key="4">
    <source>
        <dbReference type="Proteomes" id="UP000014074"/>
    </source>
</evidence>
<feature type="chain" id="PRO_5004463178" evidence="2">
    <location>
        <begin position="22"/>
        <end position="325"/>
    </location>
</feature>
<sequence>MREVAFTLIRELLLLHGPTMAKVSVGTLDRVIQACCQDLLGACGLGQTDSRKDAVAENGTKNKGASSNADAYLASQEKKRSAPRVLAPAHMAAAESLLPVLFSHVPQQHLKQNLRGLLDRTAILTRNKRAMVASVLHPFRGKNGKPLPSILPFLVRQFPRDQEVEVLRSNLRLEAQTLGDGFGPGDSVSVYEAADVEDGEKASHAQSNNGWGQSRSTEAESGFGMKDDQQKASDEGFYAFKTAETVVTTQEQAAEDGDHVMLSSVLKRKSVEVEEPAFAKRVDTGKMSEQQSIPVSTKMDVDEDSDSEGSVQLDMTLDDFADDSE</sequence>
<evidence type="ECO:0000256" key="2">
    <source>
        <dbReference type="SAM" id="SignalP"/>
    </source>
</evidence>
<feature type="region of interest" description="Disordered" evidence="1">
    <location>
        <begin position="196"/>
        <end position="230"/>
    </location>
</feature>
<feature type="region of interest" description="Disordered" evidence="1">
    <location>
        <begin position="282"/>
        <end position="325"/>
    </location>
</feature>
<accession>R8BYL0</accession>
<dbReference type="HOGENOM" id="CLU_855766_0_0_1"/>
<dbReference type="eggNOG" id="ENOG502QSEW">
    <property type="taxonomic scope" value="Eukaryota"/>
</dbReference>
<evidence type="ECO:0000256" key="1">
    <source>
        <dbReference type="SAM" id="MobiDB-lite"/>
    </source>
</evidence>
<feature type="compositionally biased region" description="Acidic residues" evidence="1">
    <location>
        <begin position="316"/>
        <end position="325"/>
    </location>
</feature>
<reference evidence="4" key="1">
    <citation type="journal article" date="2013" name="Genome Announc.">
        <title>Draft genome sequence of the ascomycete Phaeoacremonium aleophilum strain UCR-PA7, a causal agent of the esca disease complex in grapevines.</title>
        <authorList>
            <person name="Blanco-Ulate B."/>
            <person name="Rolshausen P."/>
            <person name="Cantu D."/>
        </authorList>
    </citation>
    <scope>NUCLEOTIDE SEQUENCE [LARGE SCALE GENOMIC DNA]</scope>
    <source>
        <strain evidence="4">UCR-PA7</strain>
    </source>
</reference>
<dbReference type="AlphaFoldDB" id="R8BYL0"/>